<dbReference type="RefSeq" id="WP_188967305.1">
    <property type="nucleotide sequence ID" value="NZ_BMKW01000005.1"/>
</dbReference>
<dbReference type="Proteomes" id="UP000661507">
    <property type="component" value="Unassembled WGS sequence"/>
</dbReference>
<dbReference type="EMBL" id="BMKW01000005">
    <property type="protein sequence ID" value="GGJ16095.1"/>
    <property type="molecule type" value="Genomic_DNA"/>
</dbReference>
<evidence type="ECO:0000313" key="3">
    <source>
        <dbReference type="Proteomes" id="UP000661507"/>
    </source>
</evidence>
<evidence type="ECO:0000313" key="2">
    <source>
        <dbReference type="EMBL" id="GGJ16095.1"/>
    </source>
</evidence>
<dbReference type="AlphaFoldDB" id="A0A917KJ51"/>
<reference evidence="2" key="1">
    <citation type="journal article" date="2014" name="Int. J. Syst. Evol. Microbiol.">
        <title>Complete genome sequence of Corynebacterium casei LMG S-19264T (=DSM 44701T), isolated from a smear-ripened cheese.</title>
        <authorList>
            <consortium name="US DOE Joint Genome Institute (JGI-PGF)"/>
            <person name="Walter F."/>
            <person name="Albersmeier A."/>
            <person name="Kalinowski J."/>
            <person name="Ruckert C."/>
        </authorList>
    </citation>
    <scope>NUCLEOTIDE SEQUENCE</scope>
    <source>
        <strain evidence="2">CGMCC 1.3617</strain>
    </source>
</reference>
<feature type="region of interest" description="Disordered" evidence="1">
    <location>
        <begin position="1"/>
        <end position="40"/>
    </location>
</feature>
<protein>
    <submittedName>
        <fullName evidence="2">Uncharacterized protein</fullName>
    </submittedName>
</protein>
<sequence>MGGLFRAPKPVVVAPPSAPATTTTTTDPAQAAEETAAAARAEVRARNTRGLSGTIATSARGLLGTRSDFTATRKSLLGE</sequence>
<proteinExistence type="predicted"/>
<evidence type="ECO:0000256" key="1">
    <source>
        <dbReference type="SAM" id="MobiDB-lite"/>
    </source>
</evidence>
<comment type="caution">
    <text evidence="2">The sequence shown here is derived from an EMBL/GenBank/DDBJ whole genome shotgun (WGS) entry which is preliminary data.</text>
</comment>
<name>A0A917KJ51_9PROT</name>
<keyword evidence="3" id="KW-1185">Reference proteome</keyword>
<organism evidence="2 3">
    <name type="scientific">Neoroseomonas lacus</name>
    <dbReference type="NCBI Taxonomy" id="287609"/>
    <lineage>
        <taxon>Bacteria</taxon>
        <taxon>Pseudomonadati</taxon>
        <taxon>Pseudomonadota</taxon>
        <taxon>Alphaproteobacteria</taxon>
        <taxon>Acetobacterales</taxon>
        <taxon>Acetobacteraceae</taxon>
        <taxon>Neoroseomonas</taxon>
    </lineage>
</organism>
<gene>
    <name evidence="2" type="ORF">GCM10011320_24230</name>
</gene>
<accession>A0A917KJ51</accession>
<reference evidence="2" key="2">
    <citation type="submission" date="2020-09" db="EMBL/GenBank/DDBJ databases">
        <authorList>
            <person name="Sun Q."/>
            <person name="Zhou Y."/>
        </authorList>
    </citation>
    <scope>NUCLEOTIDE SEQUENCE</scope>
    <source>
        <strain evidence="2">CGMCC 1.3617</strain>
    </source>
</reference>